<dbReference type="InterPro" id="IPR000109">
    <property type="entry name" value="POT_fam"/>
</dbReference>
<evidence type="ECO:0000313" key="10">
    <source>
        <dbReference type="EMBL" id="AWK04059.1"/>
    </source>
</evidence>
<evidence type="ECO:0000256" key="7">
    <source>
        <dbReference type="ARBA" id="ARBA00023136"/>
    </source>
</evidence>
<gene>
    <name evidence="10" type="ORF">HYN56_07375</name>
</gene>
<keyword evidence="7 9" id="KW-0472">Membrane</keyword>
<dbReference type="NCBIfam" id="TIGR00924">
    <property type="entry name" value="yjdL_sub1_fam"/>
    <property type="match status" value="2"/>
</dbReference>
<feature type="transmembrane region" description="Helical" evidence="9">
    <location>
        <begin position="491"/>
        <end position="511"/>
    </location>
</feature>
<dbReference type="InterPro" id="IPR018456">
    <property type="entry name" value="PTR2_symporter_CS"/>
</dbReference>
<dbReference type="RefSeq" id="WP_109191586.1">
    <property type="nucleotide sequence ID" value="NZ_CP029255.1"/>
</dbReference>
<evidence type="ECO:0000256" key="2">
    <source>
        <dbReference type="ARBA" id="ARBA00022448"/>
    </source>
</evidence>
<feature type="transmembrane region" description="Helical" evidence="9">
    <location>
        <begin position="231"/>
        <end position="250"/>
    </location>
</feature>
<feature type="transmembrane region" description="Helical" evidence="9">
    <location>
        <begin position="430"/>
        <end position="450"/>
    </location>
</feature>
<dbReference type="AlphaFoldDB" id="A0A2S1YJ09"/>
<keyword evidence="3" id="KW-1003">Cell membrane</keyword>
<feature type="transmembrane region" description="Helical" evidence="9">
    <location>
        <begin position="294"/>
        <end position="323"/>
    </location>
</feature>
<evidence type="ECO:0000256" key="1">
    <source>
        <dbReference type="ARBA" id="ARBA00004651"/>
    </source>
</evidence>
<dbReference type="PANTHER" id="PTHR23517:SF15">
    <property type="entry name" value="PROTON-DEPENDENT OLIGOPEPTIDE FAMILY TRANSPORT PROTEIN"/>
    <property type="match status" value="1"/>
</dbReference>
<dbReference type="InterPro" id="IPR036259">
    <property type="entry name" value="MFS_trans_sf"/>
</dbReference>
<dbReference type="OrthoDB" id="9772725at2"/>
<accession>A0A2S1YJ09</accession>
<feature type="transmembrane region" description="Helical" evidence="9">
    <location>
        <begin position="380"/>
        <end position="397"/>
    </location>
</feature>
<keyword evidence="5" id="KW-0571">Peptide transport</keyword>
<dbReference type="CDD" id="cd17346">
    <property type="entry name" value="MFS_DtpA_like"/>
    <property type="match status" value="1"/>
</dbReference>
<dbReference type="Pfam" id="PF00854">
    <property type="entry name" value="PTR2"/>
    <property type="match status" value="2"/>
</dbReference>
<feature type="transmembrane region" description="Helical" evidence="9">
    <location>
        <begin position="59"/>
        <end position="79"/>
    </location>
</feature>
<dbReference type="EMBL" id="CP029255">
    <property type="protein sequence ID" value="AWK04059.1"/>
    <property type="molecule type" value="Genomic_DNA"/>
</dbReference>
<evidence type="ECO:0000256" key="5">
    <source>
        <dbReference type="ARBA" id="ARBA00022856"/>
    </source>
</evidence>
<dbReference type="GO" id="GO:0006857">
    <property type="term" value="P:oligopeptide transport"/>
    <property type="evidence" value="ECO:0007669"/>
    <property type="project" value="InterPro"/>
</dbReference>
<dbReference type="PANTHER" id="PTHR23517">
    <property type="entry name" value="RESISTANCE PROTEIN MDTM, PUTATIVE-RELATED-RELATED"/>
    <property type="match status" value="1"/>
</dbReference>
<name>A0A2S1YJ09_9FLAO</name>
<evidence type="ECO:0000256" key="4">
    <source>
        <dbReference type="ARBA" id="ARBA00022692"/>
    </source>
</evidence>
<keyword evidence="2 8" id="KW-0813">Transport</keyword>
<feature type="transmembrane region" description="Helical" evidence="9">
    <location>
        <begin position="462"/>
        <end position="479"/>
    </location>
</feature>
<feature type="transmembrane region" description="Helical" evidence="9">
    <location>
        <begin position="150"/>
        <end position="173"/>
    </location>
</feature>
<keyword evidence="5" id="KW-0653">Protein transport</keyword>
<feature type="transmembrane region" description="Helical" evidence="9">
    <location>
        <begin position="256"/>
        <end position="273"/>
    </location>
</feature>
<comment type="similarity">
    <text evidence="8">Belongs to the major facilitator superfamily. Proton-dependent oligopeptide transporter (POT/PTR) (TC 2.A.17) family.</text>
</comment>
<dbReference type="InterPro" id="IPR050171">
    <property type="entry name" value="MFS_Transporters"/>
</dbReference>
<feature type="transmembrane region" description="Helical" evidence="9">
    <location>
        <begin position="111"/>
        <end position="129"/>
    </location>
</feature>
<dbReference type="InterPro" id="IPR005279">
    <property type="entry name" value="Dipep/tripep_permease"/>
</dbReference>
<dbReference type="KEGG" id="fcr:HYN56_07375"/>
<evidence type="ECO:0000256" key="8">
    <source>
        <dbReference type="RuleBase" id="RU003755"/>
    </source>
</evidence>
<dbReference type="SUPFAM" id="SSF103473">
    <property type="entry name" value="MFS general substrate transporter"/>
    <property type="match status" value="2"/>
</dbReference>
<feature type="transmembrane region" description="Helical" evidence="9">
    <location>
        <begin position="185"/>
        <end position="203"/>
    </location>
</feature>
<keyword evidence="11" id="KW-1185">Reference proteome</keyword>
<dbReference type="GO" id="GO:0005886">
    <property type="term" value="C:plasma membrane"/>
    <property type="evidence" value="ECO:0007669"/>
    <property type="project" value="UniProtKB-SubCell"/>
</dbReference>
<feature type="transmembrane region" description="Helical" evidence="9">
    <location>
        <begin position="343"/>
        <end position="360"/>
    </location>
</feature>
<evidence type="ECO:0000256" key="6">
    <source>
        <dbReference type="ARBA" id="ARBA00022989"/>
    </source>
</evidence>
<dbReference type="Proteomes" id="UP000245250">
    <property type="component" value="Chromosome"/>
</dbReference>
<feature type="transmembrane region" description="Helical" evidence="9">
    <location>
        <begin position="88"/>
        <end position="105"/>
    </location>
</feature>
<comment type="subcellular location">
    <subcellularLocation>
        <location evidence="1">Cell membrane</location>
        <topology evidence="1">Multi-pass membrane protein</topology>
    </subcellularLocation>
    <subcellularLocation>
        <location evidence="8">Membrane</location>
        <topology evidence="8">Multi-pass membrane protein</topology>
    </subcellularLocation>
</comment>
<evidence type="ECO:0000256" key="9">
    <source>
        <dbReference type="SAM" id="Phobius"/>
    </source>
</evidence>
<evidence type="ECO:0000313" key="11">
    <source>
        <dbReference type="Proteomes" id="UP000245250"/>
    </source>
</evidence>
<feature type="transmembrane region" description="Helical" evidence="9">
    <location>
        <begin position="532"/>
        <end position="553"/>
    </location>
</feature>
<dbReference type="PROSITE" id="PS01023">
    <property type="entry name" value="PTR2_2"/>
    <property type="match status" value="1"/>
</dbReference>
<reference evidence="10 11" key="1">
    <citation type="submission" date="2018-05" db="EMBL/GenBank/DDBJ databases">
        <title>Genome sequencing of Flavobacterium sp. HYN0056.</title>
        <authorList>
            <person name="Yi H."/>
            <person name="Baek C."/>
        </authorList>
    </citation>
    <scope>NUCLEOTIDE SEQUENCE [LARGE SCALE GENOMIC DNA]</scope>
    <source>
        <strain evidence="10 11">HYN0056</strain>
    </source>
</reference>
<keyword evidence="6 9" id="KW-1133">Transmembrane helix</keyword>
<feature type="transmembrane region" description="Helical" evidence="9">
    <location>
        <begin position="573"/>
        <end position="591"/>
    </location>
</feature>
<dbReference type="Gene3D" id="1.20.1250.20">
    <property type="entry name" value="MFS general substrate transporter like domains"/>
    <property type="match status" value="2"/>
</dbReference>
<evidence type="ECO:0000256" key="3">
    <source>
        <dbReference type="ARBA" id="ARBA00022475"/>
    </source>
</evidence>
<keyword evidence="4 8" id="KW-0812">Transmembrane</keyword>
<sequence>MEQDLNLEQIQNFKGKYPKQLWYLFFSEMWERFCFYGMRGMLVVFMVNQLAMNERVANLQYGATQAFVYAFTFVGGMFADKILGYRKSLFWGGLLMIVGSVILSIDPKNFFFFGISFTIIGTGFFKPNISTMVGQLYKEGDQRVDAGFSLFYAGVNLGALIGGYICIAVANGTLWTSVIPASYRWNYAFGFAAVVMIISLLTFTQTQKSMGSIGVSPLRHLENSKRRTLEIVTYVSSLVIIPIIMMMVSNTDYTDVFMFLIGPFALMYLFYEMSSLSNNDESNMFSFNGKISRIYYFLCFSCIALPLFFLRHYFIGNIGFVILTLPLCWLLFSLGAKRCNDLGISRFTVLIPFISFYFFFKKGIDHGENKNLKASEIKKLIAALVFIVFSIFFWAFFEQSGGSLSLFALNNLQNKVLGIELDPNGVNNSANSLFVIIFAALVGLVWLWMAKRKIEPNTVIKFGLAFLFLAGGFWIFYYTKFFADESGRTSLGLFTFGWFIITFGELCLSPIGMSAMTKLSPLKTQAVIMGMWFLASAYGQYFAGLLGANIAEASEHASNIEKLIVYADGYKQLAIYALIAGIILILISPLIKKLMQEVK</sequence>
<dbReference type="GO" id="GO:1904680">
    <property type="term" value="F:peptide transmembrane transporter activity"/>
    <property type="evidence" value="ECO:0007669"/>
    <property type="project" value="InterPro"/>
</dbReference>
<organism evidence="10 11">
    <name type="scientific">Flavobacterium crocinum</name>
    <dbReference type="NCBI Taxonomy" id="2183896"/>
    <lineage>
        <taxon>Bacteria</taxon>
        <taxon>Pseudomonadati</taxon>
        <taxon>Bacteroidota</taxon>
        <taxon>Flavobacteriia</taxon>
        <taxon>Flavobacteriales</taxon>
        <taxon>Flavobacteriaceae</taxon>
        <taxon>Flavobacterium</taxon>
    </lineage>
</organism>
<protein>
    <submittedName>
        <fullName evidence="10">MFS transporter</fullName>
    </submittedName>
</protein>
<proteinExistence type="inferred from homology"/>